<reference evidence="1" key="1">
    <citation type="submission" date="2024-06" db="EMBL/GenBank/DDBJ databases">
        <title>Sequencing and assembly of the genome of Dyadobacter sp. strain 676, a symbiont of Cyamopsis tetragonoloba.</title>
        <authorList>
            <person name="Guro P."/>
            <person name="Sazanova A."/>
            <person name="Kuznetsova I."/>
            <person name="Belimov A."/>
            <person name="Safronova V."/>
        </authorList>
    </citation>
    <scope>NUCLEOTIDE SEQUENCE</scope>
    <source>
        <strain evidence="1">676</strain>
    </source>
</reference>
<gene>
    <name evidence="1" type="ORF">ABV298_08675</name>
</gene>
<dbReference type="InterPro" id="IPR024747">
    <property type="entry name" value="Pyridox_Oxase-rel"/>
</dbReference>
<proteinExistence type="predicted"/>
<protein>
    <submittedName>
        <fullName evidence="1">Pyridoxamine 5'-phosphate oxidase family protein</fullName>
    </submittedName>
</protein>
<dbReference type="Gene3D" id="2.30.110.10">
    <property type="entry name" value="Electron Transport, Fmn-binding Protein, Chain A"/>
    <property type="match status" value="1"/>
</dbReference>
<dbReference type="Pfam" id="PF12900">
    <property type="entry name" value="Pyridox_ox_2"/>
    <property type="match status" value="1"/>
</dbReference>
<dbReference type="AlphaFoldDB" id="A0AAU8FR40"/>
<dbReference type="PANTHER" id="PTHR34071:SF2">
    <property type="entry name" value="FLAVIN-NUCLEOTIDE-BINDING PROTEIN"/>
    <property type="match status" value="1"/>
</dbReference>
<dbReference type="RefSeq" id="WP_353721748.1">
    <property type="nucleotide sequence ID" value="NZ_CP159289.1"/>
</dbReference>
<organism evidence="1">
    <name type="scientific">Dyadobacter sp. 676</name>
    <dbReference type="NCBI Taxonomy" id="3088362"/>
    <lineage>
        <taxon>Bacteria</taxon>
        <taxon>Pseudomonadati</taxon>
        <taxon>Bacteroidota</taxon>
        <taxon>Cytophagia</taxon>
        <taxon>Cytophagales</taxon>
        <taxon>Spirosomataceae</taxon>
        <taxon>Dyadobacter</taxon>
    </lineage>
</organism>
<sequence>MKDYPQSVRRKDRQEIDISFLHAILNNAMSCSIAIEKEGYPLIHVAFYHFDQANNDIVFHFSKHGHAGEEITDGKKASISVYKYGRLYTAAKAVDFGCEYQSVMIYGTIRIIENEEERMQAMNDFFDRYFKHIPKDDYEAFTSAQSKPIHVAKIRIEQWFGKEHAVPALAIDAFYPDFPAVMKPRDTQ</sequence>
<dbReference type="EMBL" id="CP159289">
    <property type="protein sequence ID" value="XCH26456.1"/>
    <property type="molecule type" value="Genomic_DNA"/>
</dbReference>
<name>A0AAU8FR40_9BACT</name>
<dbReference type="InterPro" id="IPR012349">
    <property type="entry name" value="Split_barrel_FMN-bd"/>
</dbReference>
<accession>A0AAU8FR40</accession>
<dbReference type="PANTHER" id="PTHR34071">
    <property type="entry name" value="5-NITROIMIDAZOLE ANTIBIOTICS RESISTANCE PROTEIN, NIMA-FAMILY-RELATED PROTEIN-RELATED"/>
    <property type="match status" value="1"/>
</dbReference>
<evidence type="ECO:0000313" key="1">
    <source>
        <dbReference type="EMBL" id="XCH26456.1"/>
    </source>
</evidence>
<dbReference type="SUPFAM" id="SSF50475">
    <property type="entry name" value="FMN-binding split barrel"/>
    <property type="match status" value="1"/>
</dbReference>